<keyword evidence="5 14" id="KW-0812">Transmembrane</keyword>
<comment type="similarity">
    <text evidence="2">Belongs to the tweety family.</text>
</comment>
<comment type="subcellular location">
    <subcellularLocation>
        <location evidence="1">Cell membrane</location>
        <topology evidence="1">Multi-pass membrane protein</topology>
    </subcellularLocation>
</comment>
<evidence type="ECO:0000256" key="9">
    <source>
        <dbReference type="ARBA" id="ARBA00023173"/>
    </source>
</evidence>
<proteinExistence type="inferred from homology"/>
<keyword evidence="16" id="KW-1185">Reference proteome</keyword>
<dbReference type="Proteomes" id="UP001189429">
    <property type="component" value="Unassembled WGS sequence"/>
</dbReference>
<name>A0ABN9S3S7_9DINO</name>
<evidence type="ECO:0000256" key="2">
    <source>
        <dbReference type="ARBA" id="ARBA00009849"/>
    </source>
</evidence>
<keyword evidence="3" id="KW-0813">Transport</keyword>
<keyword evidence="11" id="KW-0868">Chloride</keyword>
<feature type="transmembrane region" description="Helical" evidence="14">
    <location>
        <begin position="338"/>
        <end position="360"/>
    </location>
</feature>
<feature type="region of interest" description="Disordered" evidence="13">
    <location>
        <begin position="616"/>
        <end position="639"/>
    </location>
</feature>
<evidence type="ECO:0000256" key="12">
    <source>
        <dbReference type="ARBA" id="ARBA00023303"/>
    </source>
</evidence>
<feature type="transmembrane region" description="Helical" evidence="14">
    <location>
        <begin position="155"/>
        <end position="182"/>
    </location>
</feature>
<evidence type="ECO:0000256" key="10">
    <source>
        <dbReference type="ARBA" id="ARBA00023180"/>
    </source>
</evidence>
<organism evidence="15 16">
    <name type="scientific">Prorocentrum cordatum</name>
    <dbReference type="NCBI Taxonomy" id="2364126"/>
    <lineage>
        <taxon>Eukaryota</taxon>
        <taxon>Sar</taxon>
        <taxon>Alveolata</taxon>
        <taxon>Dinophyceae</taxon>
        <taxon>Prorocentrales</taxon>
        <taxon>Prorocentraceae</taxon>
        <taxon>Prorocentrum</taxon>
    </lineage>
</organism>
<keyword evidence="10" id="KW-0325">Glycoprotein</keyword>
<keyword evidence="9" id="KW-0869">Chloride channel</keyword>
<keyword evidence="12" id="KW-0407">Ion channel</keyword>
<sequence length="639" mass="69713">MRALAVLAAGAAPAARATGGSTTSEVPADAASCTWPQCTYKCRCKNYDPVGSCAVSLVIPNFSKVPDAFNDFEGCAPDRGPTECFLGKCLCKEGFCASEDGESCEPEVCVPGATAPQYEPTDYWMGKFYDLASSDRFPPPGTTKSEALVFVRENALWPAVLIVLGLIVGILTFVCLCLSPGIGDKRGMKVSRRPVSPASRKMLVEPSLCPMLSVAGLTLVLNVVLIVQRSATYARTAGALDETVAHLLRDVTTVQQQAGEINRTVRGLQHRLEDAPQSCAGVGDQTKEMLADRTRSAVSGYCDQVENFTKQIQPLPAEVKEVQGHMHDFFPFLKWGPVLPVLVMTLANVLMVIEAFLTRVYGTSTLAREEDFAMHVAAVIFFLVILIVAVISAAEVSVGIAASLFCNDVDENVQQYAAFYVNQMNTSEGNRQMMVNLTKFYISGGLPSPVGTKLRTLLKYFKALQEYYNSAMVQDNAGVPAALCPALSEISMREDLLMPAKGAMDSMLPLIKTSNIFPYYDRVVHDMMCGSVVETLGWTVVTQAIVGFICFPACAVLTHRFLSSWAVWKSRTEQASEDMFDDMHEATGKFRADDAEGFSSESDDEVHCFGVWRGGRRENGEARDSQALISPRHQQSWSR</sequence>
<keyword evidence="8 14" id="KW-0472">Membrane</keyword>
<evidence type="ECO:0000256" key="1">
    <source>
        <dbReference type="ARBA" id="ARBA00004651"/>
    </source>
</evidence>
<reference evidence="15" key="1">
    <citation type="submission" date="2023-10" db="EMBL/GenBank/DDBJ databases">
        <authorList>
            <person name="Chen Y."/>
            <person name="Shah S."/>
            <person name="Dougan E. K."/>
            <person name="Thang M."/>
            <person name="Chan C."/>
        </authorList>
    </citation>
    <scope>NUCLEOTIDE SEQUENCE [LARGE SCALE GENOMIC DNA]</scope>
</reference>
<evidence type="ECO:0000256" key="14">
    <source>
        <dbReference type="SAM" id="Phobius"/>
    </source>
</evidence>
<dbReference type="EMBL" id="CAUYUJ010008779">
    <property type="protein sequence ID" value="CAK0824938.1"/>
    <property type="molecule type" value="Genomic_DNA"/>
</dbReference>
<evidence type="ECO:0000256" key="8">
    <source>
        <dbReference type="ARBA" id="ARBA00023136"/>
    </source>
</evidence>
<evidence type="ECO:0000313" key="15">
    <source>
        <dbReference type="EMBL" id="CAK0824938.1"/>
    </source>
</evidence>
<dbReference type="InterPro" id="IPR006990">
    <property type="entry name" value="Tweety"/>
</dbReference>
<accession>A0ABN9S3S7</accession>
<evidence type="ECO:0000256" key="3">
    <source>
        <dbReference type="ARBA" id="ARBA00022448"/>
    </source>
</evidence>
<evidence type="ECO:0000256" key="11">
    <source>
        <dbReference type="ARBA" id="ARBA00023214"/>
    </source>
</evidence>
<evidence type="ECO:0000256" key="7">
    <source>
        <dbReference type="ARBA" id="ARBA00023065"/>
    </source>
</evidence>
<keyword evidence="6 14" id="KW-1133">Transmembrane helix</keyword>
<keyword evidence="7" id="KW-0406">Ion transport</keyword>
<evidence type="ECO:0000256" key="4">
    <source>
        <dbReference type="ARBA" id="ARBA00022475"/>
    </source>
</evidence>
<dbReference type="PANTHER" id="PTHR12424:SF8">
    <property type="entry name" value="PROTEIN TWEETY"/>
    <property type="match status" value="1"/>
</dbReference>
<feature type="transmembrane region" description="Helical" evidence="14">
    <location>
        <begin position="203"/>
        <end position="227"/>
    </location>
</feature>
<evidence type="ECO:0000256" key="6">
    <source>
        <dbReference type="ARBA" id="ARBA00022989"/>
    </source>
</evidence>
<gene>
    <name evidence="15" type="ORF">PCOR1329_LOCUS25200</name>
</gene>
<feature type="transmembrane region" description="Helical" evidence="14">
    <location>
        <begin position="372"/>
        <end position="394"/>
    </location>
</feature>
<keyword evidence="4" id="KW-1003">Cell membrane</keyword>
<evidence type="ECO:0000256" key="5">
    <source>
        <dbReference type="ARBA" id="ARBA00022692"/>
    </source>
</evidence>
<comment type="caution">
    <text evidence="15">The sequence shown here is derived from an EMBL/GenBank/DDBJ whole genome shotgun (WGS) entry which is preliminary data.</text>
</comment>
<dbReference type="PANTHER" id="PTHR12424">
    <property type="entry name" value="TWEETY-RELATED"/>
    <property type="match status" value="1"/>
</dbReference>
<evidence type="ECO:0000256" key="13">
    <source>
        <dbReference type="SAM" id="MobiDB-lite"/>
    </source>
</evidence>
<evidence type="ECO:0000313" key="16">
    <source>
        <dbReference type="Proteomes" id="UP001189429"/>
    </source>
</evidence>
<protein>
    <submittedName>
        <fullName evidence="15">Uncharacterized protein</fullName>
    </submittedName>
</protein>